<dbReference type="EMBL" id="FMJC01000001">
    <property type="protein sequence ID" value="SCM70667.1"/>
    <property type="molecule type" value="Genomic_DNA"/>
</dbReference>
<protein>
    <submittedName>
        <fullName evidence="1">Uncharacterized protein</fullName>
    </submittedName>
</protein>
<gene>
    <name evidence="1" type="ORF">KL86DES1_10548</name>
</gene>
<evidence type="ECO:0000313" key="1">
    <source>
        <dbReference type="EMBL" id="SCM70667.1"/>
    </source>
</evidence>
<sequence length="63" mass="7108">MCNCHFAGNNVYFPKLRQLSNPFADIKKPEQNVAKLRLTRKKGHMDIGAHQTIPAESILLESS</sequence>
<dbReference type="AlphaFoldDB" id="A0A212KZJ7"/>
<proteinExistence type="predicted"/>
<organism evidence="1">
    <name type="scientific">uncultured Desulfovibrio sp</name>
    <dbReference type="NCBI Taxonomy" id="167968"/>
    <lineage>
        <taxon>Bacteria</taxon>
        <taxon>Pseudomonadati</taxon>
        <taxon>Thermodesulfobacteriota</taxon>
        <taxon>Desulfovibrionia</taxon>
        <taxon>Desulfovibrionales</taxon>
        <taxon>Desulfovibrionaceae</taxon>
        <taxon>Desulfovibrio</taxon>
        <taxon>environmental samples</taxon>
    </lineage>
</organism>
<reference evidence="1" key="1">
    <citation type="submission" date="2016-08" db="EMBL/GenBank/DDBJ databases">
        <authorList>
            <person name="Seilhamer J.J."/>
        </authorList>
    </citation>
    <scope>NUCLEOTIDE SEQUENCE</scope>
    <source>
        <strain evidence="1">86-1</strain>
    </source>
</reference>
<name>A0A212KZJ7_9BACT</name>
<accession>A0A212KZJ7</accession>